<comment type="caution">
    <text evidence="3">The sequence shown here is derived from an EMBL/GenBank/DDBJ whole genome shotgun (WGS) entry which is preliminary data.</text>
</comment>
<name>A0A375GLT2_9BURK</name>
<reference evidence="3" key="1">
    <citation type="submission" date="2018-01" db="EMBL/GenBank/DDBJ databases">
        <authorList>
            <person name="Clerissi C."/>
        </authorList>
    </citation>
    <scope>NUCLEOTIDE SEQUENCE</scope>
    <source>
        <strain evidence="3">Cupriavidus oxalaticus LMG 2235</strain>
    </source>
</reference>
<keyword evidence="1" id="KW-0732">Signal</keyword>
<dbReference type="CDD" id="cd16142">
    <property type="entry name" value="ARS_like"/>
    <property type="match status" value="1"/>
</dbReference>
<feature type="signal peptide" evidence="1">
    <location>
        <begin position="1"/>
        <end position="33"/>
    </location>
</feature>
<feature type="chain" id="PRO_5016779551" evidence="1">
    <location>
        <begin position="34"/>
        <end position="528"/>
    </location>
</feature>
<evidence type="ECO:0000313" key="3">
    <source>
        <dbReference type="EMBL" id="SPC21684.1"/>
    </source>
</evidence>
<dbReference type="Proteomes" id="UP000256862">
    <property type="component" value="Plasmid CO2235_mp"/>
</dbReference>
<dbReference type="EMBL" id="OGUS01000141">
    <property type="protein sequence ID" value="SPC21684.1"/>
    <property type="molecule type" value="Genomic_DNA"/>
</dbReference>
<proteinExistence type="predicted"/>
<dbReference type="PANTHER" id="PTHR43751:SF2">
    <property type="entry name" value="SULFATASE N-TERMINAL DOMAIN-CONTAINING PROTEIN"/>
    <property type="match status" value="1"/>
</dbReference>
<dbReference type="InterPro" id="IPR000917">
    <property type="entry name" value="Sulfatase_N"/>
</dbReference>
<sequence length="528" mass="59296">MFTSVRGWLSKAWWAQAALVALLVLGMAPSAQGQAEGRKPNILIIWGDDIGYWNISAYNQGMMGYKTPNIDRIAKEGALFTDWYGQQSCTAGRASFITGQVGFRTGMLKVGLPGAREGLQARDITIAEMLKARGYKTGQFGKNHLGDLDEHLPTAHGFDEFFGSLYHLNAEDEPEHPDYFKNPELRKRYATRGVIHSWANPGGAQKIVSTGPLDKKRMETVDEEVTREAMRFMEESKNEGKPFFLWWNSTRMHIWTRLKAQSQGKTGLGIYPDGMVEHDAMVGQLLDKLKQLGLEDNTIVMYSTDNGAEKFTWPDGGQSPFRGEKNTNWEGGYRVPCAIRWPGVIQPGTVLNDIFAHEDMFPTLLAAAGEPDAKEKLLKGTRVGGKSAKVHLDGYNLTDALAGKSPSPRHEFFYFNDDGSLVGLRYDQWKIVFAEQREHGMNVWQEPFVPLRLPKLFNLRSDPFETADHEAMDYERWRVEHLFVMVPAQQYVGQFLSTFKAFPPSQKPGSFSIDQALSALQNGAQGSR</sequence>
<dbReference type="Gene3D" id="3.30.1120.10">
    <property type="match status" value="1"/>
</dbReference>
<dbReference type="OrthoDB" id="9766107at2"/>
<accession>A0A375GLT2</accession>
<organism evidence="3">
    <name type="scientific">Cupriavidus oxalaticus</name>
    <dbReference type="NCBI Taxonomy" id="96344"/>
    <lineage>
        <taxon>Bacteria</taxon>
        <taxon>Pseudomonadati</taxon>
        <taxon>Pseudomonadota</taxon>
        <taxon>Betaproteobacteria</taxon>
        <taxon>Burkholderiales</taxon>
        <taxon>Burkholderiaceae</taxon>
        <taxon>Cupriavidus</taxon>
    </lineage>
</organism>
<dbReference type="RefSeq" id="WP_116386905.1">
    <property type="nucleotide sequence ID" value="NZ_CP069811.1"/>
</dbReference>
<evidence type="ECO:0000259" key="2">
    <source>
        <dbReference type="Pfam" id="PF00884"/>
    </source>
</evidence>
<protein>
    <submittedName>
        <fullName evidence="3">Arylsulfatase A family protein</fullName>
    </submittedName>
</protein>
<dbReference type="InterPro" id="IPR052701">
    <property type="entry name" value="GAG_Ulvan_Degrading_Sulfatases"/>
</dbReference>
<dbReference type="GeneID" id="303489927"/>
<dbReference type="Gene3D" id="3.40.720.10">
    <property type="entry name" value="Alkaline Phosphatase, subunit A"/>
    <property type="match status" value="1"/>
</dbReference>
<dbReference type="Pfam" id="PF00884">
    <property type="entry name" value="Sulfatase"/>
    <property type="match status" value="1"/>
</dbReference>
<dbReference type="SUPFAM" id="SSF53649">
    <property type="entry name" value="Alkaline phosphatase-like"/>
    <property type="match status" value="1"/>
</dbReference>
<dbReference type="PANTHER" id="PTHR43751">
    <property type="entry name" value="SULFATASE"/>
    <property type="match status" value="1"/>
</dbReference>
<evidence type="ECO:0000256" key="1">
    <source>
        <dbReference type="SAM" id="SignalP"/>
    </source>
</evidence>
<feature type="domain" description="Sulfatase N-terminal" evidence="2">
    <location>
        <begin position="40"/>
        <end position="369"/>
    </location>
</feature>
<dbReference type="AlphaFoldDB" id="A0A375GLT2"/>
<gene>
    <name evidence="3" type="ORF">CO2235_MP60049</name>
</gene>
<dbReference type="InterPro" id="IPR017850">
    <property type="entry name" value="Alkaline_phosphatase_core_sf"/>
</dbReference>